<sequence length="219" mass="25430">MSASINKYISDLSKLEPLDETSYHCWSQRMVNFFKQLEVDYVIFNPPATEKSEGFATVLEDSYVAATKAKFEKDNKMVKEKKYIVDDAGVKKYVIGEWLKFQMTDDKSIMDQAHIYEKLVFDILAKGMEMCEILQANILIEKMLKSWSDYCNLLKHKKRDIPLEKLISHMKINEINRLKDKTSVTSTQFPFKANIVKSGSGPKFNKFKDTRSSKKIIKL</sequence>
<dbReference type="PaxDb" id="3635-A0A1U8K1W2"/>
<dbReference type="GeneID" id="107911186"/>
<dbReference type="Proteomes" id="UP000818029">
    <property type="component" value="Chromosome D11"/>
</dbReference>
<dbReference type="KEGG" id="ghi:107911186"/>
<evidence type="ECO:0000313" key="1">
    <source>
        <dbReference type="Proteomes" id="UP000818029"/>
    </source>
</evidence>
<name>A0A1U8K1W2_GOSHI</name>
<gene>
    <name evidence="2" type="primary">LOC107911186</name>
</gene>
<evidence type="ECO:0000313" key="2">
    <source>
        <dbReference type="RefSeq" id="XP_016694554.1"/>
    </source>
</evidence>
<dbReference type="AlphaFoldDB" id="A0A1U8K1W2"/>
<protein>
    <submittedName>
        <fullName evidence="2">Uncharacterized protein</fullName>
    </submittedName>
</protein>
<proteinExistence type="predicted"/>
<keyword evidence="1" id="KW-1185">Reference proteome</keyword>
<dbReference type="Pfam" id="PF14223">
    <property type="entry name" value="Retrotran_gag_2"/>
    <property type="match status" value="1"/>
</dbReference>
<accession>A0A1U8K1W2</accession>
<dbReference type="PANTHER" id="PTHR47592">
    <property type="entry name" value="PBF68 PROTEIN"/>
    <property type="match status" value="1"/>
</dbReference>
<dbReference type="RefSeq" id="XP_016694554.1">
    <property type="nucleotide sequence ID" value="XM_016839065.1"/>
</dbReference>
<dbReference type="OrthoDB" id="1740512at2759"/>
<organism evidence="1 2">
    <name type="scientific">Gossypium hirsutum</name>
    <name type="common">Upland cotton</name>
    <name type="synonym">Gossypium mexicanum</name>
    <dbReference type="NCBI Taxonomy" id="3635"/>
    <lineage>
        <taxon>Eukaryota</taxon>
        <taxon>Viridiplantae</taxon>
        <taxon>Streptophyta</taxon>
        <taxon>Embryophyta</taxon>
        <taxon>Tracheophyta</taxon>
        <taxon>Spermatophyta</taxon>
        <taxon>Magnoliopsida</taxon>
        <taxon>eudicotyledons</taxon>
        <taxon>Gunneridae</taxon>
        <taxon>Pentapetalae</taxon>
        <taxon>rosids</taxon>
        <taxon>malvids</taxon>
        <taxon>Malvales</taxon>
        <taxon>Malvaceae</taxon>
        <taxon>Malvoideae</taxon>
        <taxon>Gossypium</taxon>
    </lineage>
</organism>
<dbReference type="PANTHER" id="PTHR47592:SF30">
    <property type="entry name" value="CCHC-TYPE DOMAIN-CONTAINING PROTEIN"/>
    <property type="match status" value="1"/>
</dbReference>
<reference evidence="2" key="2">
    <citation type="submission" date="2025-08" db="UniProtKB">
        <authorList>
            <consortium name="RefSeq"/>
        </authorList>
    </citation>
    <scope>IDENTIFICATION</scope>
</reference>
<reference evidence="1" key="1">
    <citation type="journal article" date="2020" name="Nat. Genet.">
        <title>Genomic diversifications of five Gossypium allopolyploid species and their impact on cotton improvement.</title>
        <authorList>
            <person name="Chen Z.J."/>
            <person name="Sreedasyam A."/>
            <person name="Ando A."/>
            <person name="Song Q."/>
            <person name="De Santiago L.M."/>
            <person name="Hulse-Kemp A.M."/>
            <person name="Ding M."/>
            <person name="Ye W."/>
            <person name="Kirkbride R.C."/>
            <person name="Jenkins J."/>
            <person name="Plott C."/>
            <person name="Lovell J."/>
            <person name="Lin Y.M."/>
            <person name="Vaughn R."/>
            <person name="Liu B."/>
            <person name="Simpson S."/>
            <person name="Scheffler B.E."/>
            <person name="Wen L."/>
            <person name="Saski C.A."/>
            <person name="Grover C.E."/>
            <person name="Hu G."/>
            <person name="Conover J.L."/>
            <person name="Carlson J.W."/>
            <person name="Shu S."/>
            <person name="Boston L.B."/>
            <person name="Williams M."/>
            <person name="Peterson D.G."/>
            <person name="McGee K."/>
            <person name="Jones D.C."/>
            <person name="Wendel J.F."/>
            <person name="Stelly D.M."/>
            <person name="Grimwood J."/>
            <person name="Schmutz J."/>
        </authorList>
    </citation>
    <scope>NUCLEOTIDE SEQUENCE [LARGE SCALE GENOMIC DNA]</scope>
    <source>
        <strain evidence="1">cv. TM-1</strain>
    </source>
</reference>